<dbReference type="InterPro" id="IPR050697">
    <property type="entry name" value="Adenylyl/Guanylyl_Cyclase_3/4"/>
</dbReference>
<accession>A0A7S4GCV8</accession>
<organism evidence="3">
    <name type="scientific">Eutreptiella gymnastica</name>
    <dbReference type="NCBI Taxonomy" id="73025"/>
    <lineage>
        <taxon>Eukaryota</taxon>
        <taxon>Discoba</taxon>
        <taxon>Euglenozoa</taxon>
        <taxon>Euglenida</taxon>
        <taxon>Spirocuta</taxon>
        <taxon>Euglenophyceae</taxon>
        <taxon>Eutreptiales</taxon>
        <taxon>Eutreptiaceae</taxon>
        <taxon>Eutreptiella</taxon>
    </lineage>
</organism>
<proteinExistence type="predicted"/>
<dbReference type="AlphaFoldDB" id="A0A7S4GCV8"/>
<evidence type="ECO:0000259" key="2">
    <source>
        <dbReference type="Pfam" id="PF00211"/>
    </source>
</evidence>
<dbReference type="CDD" id="cd07302">
    <property type="entry name" value="CHD"/>
    <property type="match status" value="1"/>
</dbReference>
<name>A0A7S4GCV8_9EUGL</name>
<reference evidence="3" key="1">
    <citation type="submission" date="2021-01" db="EMBL/GenBank/DDBJ databases">
        <authorList>
            <person name="Corre E."/>
            <person name="Pelletier E."/>
            <person name="Niang G."/>
            <person name="Scheremetjew M."/>
            <person name="Finn R."/>
            <person name="Kale V."/>
            <person name="Holt S."/>
            <person name="Cochrane G."/>
            <person name="Meng A."/>
            <person name="Brown T."/>
            <person name="Cohen L."/>
        </authorList>
    </citation>
    <scope>NUCLEOTIDE SEQUENCE</scope>
    <source>
        <strain evidence="3">CCMP1594</strain>
    </source>
</reference>
<sequence length="263" mass="29150">MYSPGSPRPPAGCVTCVFTNCPGHLSLREFDLGLAKEEIWKVDRSIRSLLGGYQGYESKGHAGKFMLMFQDTDSAVAFSMQLQRKLLDEQWDQKTLQQPALTEQKDEAGNVYNRGLSVSVGMCTGVPVMFYFSPVNGQMDYFGPVVNRAARIAGKAVPGQICLSMSTLDALSDEMRDTHCAHSLGSFTLKGIDETHEVFQVLPFDLTARFQWCERMRSGTWTTLDETLSQIPGVMTSEHQYSDRMPWSPTTDLSVCSDGSQGS</sequence>
<dbReference type="Pfam" id="PF00211">
    <property type="entry name" value="Guanylate_cyc"/>
    <property type="match status" value="1"/>
</dbReference>
<dbReference type="GO" id="GO:0035556">
    <property type="term" value="P:intracellular signal transduction"/>
    <property type="evidence" value="ECO:0007669"/>
    <property type="project" value="InterPro"/>
</dbReference>
<dbReference type="GO" id="GO:0009190">
    <property type="term" value="P:cyclic nucleotide biosynthetic process"/>
    <property type="evidence" value="ECO:0007669"/>
    <property type="project" value="InterPro"/>
</dbReference>
<evidence type="ECO:0000313" key="3">
    <source>
        <dbReference type="EMBL" id="CAE0832927.1"/>
    </source>
</evidence>
<dbReference type="InterPro" id="IPR029787">
    <property type="entry name" value="Nucleotide_cyclase"/>
</dbReference>
<dbReference type="Gene3D" id="3.30.70.1230">
    <property type="entry name" value="Nucleotide cyclase"/>
    <property type="match status" value="1"/>
</dbReference>
<dbReference type="PANTHER" id="PTHR43081:SF1">
    <property type="entry name" value="ADENYLATE CYCLASE, TERMINAL-DIFFERENTIATION SPECIFIC"/>
    <property type="match status" value="1"/>
</dbReference>
<dbReference type="PANTHER" id="PTHR43081">
    <property type="entry name" value="ADENYLATE CYCLASE, TERMINAL-DIFFERENTIATION SPECIFIC-RELATED"/>
    <property type="match status" value="1"/>
</dbReference>
<protein>
    <recommendedName>
        <fullName evidence="2">Guanylate cyclase domain-containing protein</fullName>
    </recommendedName>
</protein>
<evidence type="ECO:0000256" key="1">
    <source>
        <dbReference type="SAM" id="MobiDB-lite"/>
    </source>
</evidence>
<feature type="domain" description="Guanylate cyclase" evidence="2">
    <location>
        <begin position="44"/>
        <end position="193"/>
    </location>
</feature>
<feature type="region of interest" description="Disordered" evidence="1">
    <location>
        <begin position="239"/>
        <end position="263"/>
    </location>
</feature>
<dbReference type="SUPFAM" id="SSF55073">
    <property type="entry name" value="Nucleotide cyclase"/>
    <property type="match status" value="1"/>
</dbReference>
<dbReference type="InterPro" id="IPR001054">
    <property type="entry name" value="A/G_cyclase"/>
</dbReference>
<feature type="compositionally biased region" description="Polar residues" evidence="1">
    <location>
        <begin position="248"/>
        <end position="263"/>
    </location>
</feature>
<gene>
    <name evidence="3" type="ORF">EGYM00163_LOCUS44214</name>
</gene>
<dbReference type="EMBL" id="HBJA01128404">
    <property type="protein sequence ID" value="CAE0832927.1"/>
    <property type="molecule type" value="Transcribed_RNA"/>
</dbReference>